<evidence type="ECO:0000313" key="2">
    <source>
        <dbReference type="Proteomes" id="UP000886501"/>
    </source>
</evidence>
<reference evidence="1" key="1">
    <citation type="submission" date="2019-10" db="EMBL/GenBank/DDBJ databases">
        <authorList>
            <consortium name="DOE Joint Genome Institute"/>
            <person name="Kuo A."/>
            <person name="Miyauchi S."/>
            <person name="Kiss E."/>
            <person name="Drula E."/>
            <person name="Kohler A."/>
            <person name="Sanchez-Garcia M."/>
            <person name="Andreopoulos B."/>
            <person name="Barry K.W."/>
            <person name="Bonito G."/>
            <person name="Buee M."/>
            <person name="Carver A."/>
            <person name="Chen C."/>
            <person name="Cichocki N."/>
            <person name="Clum A."/>
            <person name="Culley D."/>
            <person name="Crous P.W."/>
            <person name="Fauchery L."/>
            <person name="Girlanda M."/>
            <person name="Hayes R."/>
            <person name="Keri Z."/>
            <person name="Labutti K."/>
            <person name="Lipzen A."/>
            <person name="Lombard V."/>
            <person name="Magnuson J."/>
            <person name="Maillard F."/>
            <person name="Morin E."/>
            <person name="Murat C."/>
            <person name="Nolan M."/>
            <person name="Ohm R."/>
            <person name="Pangilinan J."/>
            <person name="Pereira M."/>
            <person name="Perotto S."/>
            <person name="Peter M."/>
            <person name="Riley R."/>
            <person name="Sitrit Y."/>
            <person name="Stielow B."/>
            <person name="Szollosi G."/>
            <person name="Zifcakova L."/>
            <person name="Stursova M."/>
            <person name="Spatafora J.W."/>
            <person name="Tedersoo L."/>
            <person name="Vaario L.-M."/>
            <person name="Yamada A."/>
            <person name="Yan M."/>
            <person name="Wang P."/>
            <person name="Xu J."/>
            <person name="Bruns T."/>
            <person name="Baldrian P."/>
            <person name="Vilgalys R."/>
            <person name="Henrissat B."/>
            <person name="Grigoriev I.V."/>
            <person name="Hibbett D."/>
            <person name="Nagy L.G."/>
            <person name="Martin F.M."/>
        </authorList>
    </citation>
    <scope>NUCLEOTIDE SEQUENCE</scope>
    <source>
        <strain evidence="1">P2</strain>
    </source>
</reference>
<sequence length="77" mass="8422">MQFIRVFATLLAFAAASTLASPIPADSLSKKEFAAVKYNILVREPETPDSELEILAREPDEVEAREPSPVCIPGECM</sequence>
<gene>
    <name evidence="1" type="ORF">BDM02DRAFT_3108971</name>
</gene>
<accession>A0ACB6ZS10</accession>
<evidence type="ECO:0000313" key="1">
    <source>
        <dbReference type="EMBL" id="KAF9652446.1"/>
    </source>
</evidence>
<organism evidence="1 2">
    <name type="scientific">Thelephora ganbajun</name>
    <name type="common">Ganba fungus</name>
    <dbReference type="NCBI Taxonomy" id="370292"/>
    <lineage>
        <taxon>Eukaryota</taxon>
        <taxon>Fungi</taxon>
        <taxon>Dikarya</taxon>
        <taxon>Basidiomycota</taxon>
        <taxon>Agaricomycotina</taxon>
        <taxon>Agaricomycetes</taxon>
        <taxon>Thelephorales</taxon>
        <taxon>Thelephoraceae</taxon>
        <taxon>Thelephora</taxon>
    </lineage>
</organism>
<dbReference type="EMBL" id="MU117968">
    <property type="protein sequence ID" value="KAF9652446.1"/>
    <property type="molecule type" value="Genomic_DNA"/>
</dbReference>
<keyword evidence="2" id="KW-1185">Reference proteome</keyword>
<dbReference type="Proteomes" id="UP000886501">
    <property type="component" value="Unassembled WGS sequence"/>
</dbReference>
<name>A0ACB6ZS10_THEGA</name>
<proteinExistence type="predicted"/>
<reference evidence="1" key="2">
    <citation type="journal article" date="2020" name="Nat. Commun.">
        <title>Large-scale genome sequencing of mycorrhizal fungi provides insights into the early evolution of symbiotic traits.</title>
        <authorList>
            <person name="Miyauchi S."/>
            <person name="Kiss E."/>
            <person name="Kuo A."/>
            <person name="Drula E."/>
            <person name="Kohler A."/>
            <person name="Sanchez-Garcia M."/>
            <person name="Morin E."/>
            <person name="Andreopoulos B."/>
            <person name="Barry K.W."/>
            <person name="Bonito G."/>
            <person name="Buee M."/>
            <person name="Carver A."/>
            <person name="Chen C."/>
            <person name="Cichocki N."/>
            <person name="Clum A."/>
            <person name="Culley D."/>
            <person name="Crous P.W."/>
            <person name="Fauchery L."/>
            <person name="Girlanda M."/>
            <person name="Hayes R.D."/>
            <person name="Keri Z."/>
            <person name="LaButti K."/>
            <person name="Lipzen A."/>
            <person name="Lombard V."/>
            <person name="Magnuson J."/>
            <person name="Maillard F."/>
            <person name="Murat C."/>
            <person name="Nolan M."/>
            <person name="Ohm R.A."/>
            <person name="Pangilinan J."/>
            <person name="Pereira M.F."/>
            <person name="Perotto S."/>
            <person name="Peter M."/>
            <person name="Pfister S."/>
            <person name="Riley R."/>
            <person name="Sitrit Y."/>
            <person name="Stielow J.B."/>
            <person name="Szollosi G."/>
            <person name="Zifcakova L."/>
            <person name="Stursova M."/>
            <person name="Spatafora J.W."/>
            <person name="Tedersoo L."/>
            <person name="Vaario L.M."/>
            <person name="Yamada A."/>
            <person name="Yan M."/>
            <person name="Wang P."/>
            <person name="Xu J."/>
            <person name="Bruns T."/>
            <person name="Baldrian P."/>
            <person name="Vilgalys R."/>
            <person name="Dunand C."/>
            <person name="Henrissat B."/>
            <person name="Grigoriev I.V."/>
            <person name="Hibbett D."/>
            <person name="Nagy L.G."/>
            <person name="Martin F.M."/>
        </authorList>
    </citation>
    <scope>NUCLEOTIDE SEQUENCE</scope>
    <source>
        <strain evidence="1">P2</strain>
    </source>
</reference>
<protein>
    <submittedName>
        <fullName evidence="1">Uncharacterized protein</fullName>
    </submittedName>
</protein>
<comment type="caution">
    <text evidence="1">The sequence shown here is derived from an EMBL/GenBank/DDBJ whole genome shotgun (WGS) entry which is preliminary data.</text>
</comment>